<dbReference type="AlphaFoldDB" id="S6B9L7"/>
<organism evidence="2">
    <name type="scientific">Babesia bovis</name>
    <dbReference type="NCBI Taxonomy" id="5865"/>
    <lineage>
        <taxon>Eukaryota</taxon>
        <taxon>Sar</taxon>
        <taxon>Alveolata</taxon>
        <taxon>Apicomplexa</taxon>
        <taxon>Aconoidasida</taxon>
        <taxon>Piroplasmida</taxon>
        <taxon>Babesiidae</taxon>
        <taxon>Babesia</taxon>
    </lineage>
</organism>
<reference evidence="2" key="1">
    <citation type="journal article" date="2014" name="BMC Genomics">
        <title>The Babesia bovis gene and promoter model: an update from full-length EST analysis.</title>
        <authorList>
            <person name="Yamagishi J."/>
            <person name="Wakaguri H."/>
            <person name="Yokoyama N."/>
            <person name="Yamashita R."/>
            <person name="Suzuki Y."/>
            <person name="Xuan X."/>
            <person name="Igarashi I."/>
        </authorList>
    </citation>
    <scope>NUCLEOTIDE SEQUENCE</scope>
    <source>
        <strain evidence="2">Texas</strain>
    </source>
</reference>
<feature type="transmembrane region" description="Helical" evidence="1">
    <location>
        <begin position="20"/>
        <end position="38"/>
    </location>
</feature>
<keyword evidence="1" id="KW-1133">Transmembrane helix</keyword>
<keyword evidence="1" id="KW-0812">Transmembrane</keyword>
<name>S6B9L7_BABBO</name>
<proteinExistence type="evidence at transcript level"/>
<dbReference type="EMBL" id="AK442092">
    <property type="protein sequence ID" value="BAN65886.1"/>
    <property type="molecule type" value="mRNA"/>
</dbReference>
<protein>
    <submittedName>
        <fullName evidence="2">Uncharacterized protein</fullName>
    </submittedName>
</protein>
<keyword evidence="1" id="KW-0472">Membrane</keyword>
<evidence type="ECO:0000256" key="1">
    <source>
        <dbReference type="SAM" id="Phobius"/>
    </source>
</evidence>
<accession>S6B9L7</accession>
<sequence>MSTVFHYINTTSRCTNTLYFLYGVNVVRILFLVMRSIATVRAHSRSSRACGVLTRTIYRHTRAVVSNL</sequence>
<evidence type="ECO:0000313" key="2">
    <source>
        <dbReference type="EMBL" id="BAN65886.1"/>
    </source>
</evidence>